<dbReference type="EMBL" id="JAATLK010000001">
    <property type="protein sequence ID" value="NIZ46602.1"/>
    <property type="molecule type" value="Genomic_DNA"/>
</dbReference>
<keyword evidence="3" id="KW-1185">Reference proteome</keyword>
<comment type="caution">
    <text evidence="2">The sequence shown here is derived from an EMBL/GenBank/DDBJ whole genome shotgun (WGS) entry which is preliminary data.</text>
</comment>
<dbReference type="PANTHER" id="PTHR13355:SF11">
    <property type="entry name" value="GLUCOSAMINE 6-PHOSPHATE N-ACETYLTRANSFERASE"/>
    <property type="match status" value="1"/>
</dbReference>
<dbReference type="PROSITE" id="PS51186">
    <property type="entry name" value="GNAT"/>
    <property type="match status" value="1"/>
</dbReference>
<dbReference type="Gene3D" id="3.40.630.30">
    <property type="match status" value="1"/>
</dbReference>
<name>A0A968GCK0_9SPIO</name>
<dbReference type="RefSeq" id="WP_167703056.1">
    <property type="nucleotide sequence ID" value="NZ_CP118168.1"/>
</dbReference>
<accession>A0A968GCK0</accession>
<sequence>MREIGTVRYLSCDDYDKGYLELLGYLTVVDAEKISPVDFCTFVGELDHKHRVYVITDRDEKKVIATGTLLVENKIIHGCGKVGHIEDIVVHEEYQRQHIGMKMIQKLTEEAELAGCYKIILDCTDKVSPFYEKCGLHVCGLEMSLYL</sequence>
<gene>
    <name evidence="2" type="ORF">HCT46_01500</name>
</gene>
<evidence type="ECO:0000313" key="2">
    <source>
        <dbReference type="EMBL" id="NIZ46602.1"/>
    </source>
</evidence>
<dbReference type="PANTHER" id="PTHR13355">
    <property type="entry name" value="GLUCOSAMINE 6-PHOSPHATE N-ACETYLTRANSFERASE"/>
    <property type="match status" value="1"/>
</dbReference>
<protein>
    <submittedName>
        <fullName evidence="2">GNAT family N-acetyltransferase</fullName>
    </submittedName>
</protein>
<dbReference type="InterPro" id="IPR016181">
    <property type="entry name" value="Acyl_CoA_acyltransferase"/>
</dbReference>
<evidence type="ECO:0000313" key="3">
    <source>
        <dbReference type="Proteomes" id="UP000752013"/>
    </source>
</evidence>
<dbReference type="GO" id="GO:0004343">
    <property type="term" value="F:glucosamine 6-phosphate N-acetyltransferase activity"/>
    <property type="evidence" value="ECO:0007669"/>
    <property type="project" value="TreeGrafter"/>
</dbReference>
<dbReference type="InterPro" id="IPR039143">
    <property type="entry name" value="GNPNAT1-like"/>
</dbReference>
<reference evidence="2" key="1">
    <citation type="submission" date="2020-03" db="EMBL/GenBank/DDBJ databases">
        <title>Spirochaetal bacteria isolated from arthropods constitute a novel genus Entomospira genus novum within the order Spirochaetales.</title>
        <authorList>
            <person name="Grana-Miraglia L."/>
            <person name="Sikutova S."/>
            <person name="Fingerle V."/>
            <person name="Sing A."/>
            <person name="Castillo-Ramirez S."/>
            <person name="Margos G."/>
            <person name="Rudolf I."/>
        </authorList>
    </citation>
    <scope>NUCLEOTIDE SEQUENCE</scope>
    <source>
        <strain evidence="2">BR208</strain>
    </source>
</reference>
<dbReference type="InterPro" id="IPR000182">
    <property type="entry name" value="GNAT_dom"/>
</dbReference>
<dbReference type="CDD" id="cd04301">
    <property type="entry name" value="NAT_SF"/>
    <property type="match status" value="1"/>
</dbReference>
<evidence type="ECO:0000259" key="1">
    <source>
        <dbReference type="PROSITE" id="PS51186"/>
    </source>
</evidence>
<proteinExistence type="predicted"/>
<dbReference type="Proteomes" id="UP000752013">
    <property type="component" value="Unassembled WGS sequence"/>
</dbReference>
<feature type="domain" description="N-acetyltransferase" evidence="1">
    <location>
        <begin position="5"/>
        <end position="147"/>
    </location>
</feature>
<dbReference type="SUPFAM" id="SSF55729">
    <property type="entry name" value="Acyl-CoA N-acyltransferases (Nat)"/>
    <property type="match status" value="1"/>
</dbReference>
<dbReference type="AlphaFoldDB" id="A0A968GCK0"/>
<organism evidence="2 3">
    <name type="scientific">Entomospira nematocerorum</name>
    <dbReference type="NCBI Taxonomy" id="2719987"/>
    <lineage>
        <taxon>Bacteria</taxon>
        <taxon>Pseudomonadati</taxon>
        <taxon>Spirochaetota</taxon>
        <taxon>Spirochaetia</taxon>
        <taxon>Spirochaetales</taxon>
        <taxon>Spirochaetaceae</taxon>
        <taxon>Entomospira</taxon>
    </lineage>
</organism>
<dbReference type="Pfam" id="PF00583">
    <property type="entry name" value="Acetyltransf_1"/>
    <property type="match status" value="1"/>
</dbReference>